<dbReference type="GO" id="GO:0140097">
    <property type="term" value="F:catalytic activity, acting on DNA"/>
    <property type="evidence" value="ECO:0007669"/>
    <property type="project" value="UniProtKB-ARBA"/>
</dbReference>
<dbReference type="InterPro" id="IPR011257">
    <property type="entry name" value="DNA_glycosylase"/>
</dbReference>
<reference evidence="11" key="1">
    <citation type="journal article" date="2022" name="Proc. Natl. Acad. Sci. U.S.A.">
        <title>Life cycle and functional genomics of the unicellular red alga Galdieria for elucidating algal and plant evolution and industrial use.</title>
        <authorList>
            <person name="Hirooka S."/>
            <person name="Itabashi T."/>
            <person name="Ichinose T.M."/>
            <person name="Onuma R."/>
            <person name="Fujiwara T."/>
            <person name="Yamashita S."/>
            <person name="Jong L.W."/>
            <person name="Tomita R."/>
            <person name="Iwane A.H."/>
            <person name="Miyagishima S.Y."/>
        </authorList>
    </citation>
    <scope>NUCLEOTIDE SEQUENCE</scope>
    <source>
        <strain evidence="11">NBRC 102759</strain>
    </source>
</reference>
<evidence type="ECO:0000256" key="6">
    <source>
        <dbReference type="ARBA" id="ARBA00023004"/>
    </source>
</evidence>
<dbReference type="SMART" id="SM00525">
    <property type="entry name" value="FES"/>
    <property type="match status" value="1"/>
</dbReference>
<dbReference type="SMART" id="SM00478">
    <property type="entry name" value="ENDO3c"/>
    <property type="match status" value="1"/>
</dbReference>
<gene>
    <name evidence="11" type="ORF">GpartN1_g1350.t1</name>
</gene>
<keyword evidence="9" id="KW-0326">Glycosidase</keyword>
<dbReference type="CDD" id="cd00056">
    <property type="entry name" value="ENDO3c"/>
    <property type="match status" value="1"/>
</dbReference>
<dbReference type="GO" id="GO:0046872">
    <property type="term" value="F:metal ion binding"/>
    <property type="evidence" value="ECO:0007669"/>
    <property type="project" value="UniProtKB-KW"/>
</dbReference>
<keyword evidence="5" id="KW-0378">Hydrolase</keyword>
<dbReference type="PROSITE" id="PS00764">
    <property type="entry name" value="ENDONUCLEASE_III_1"/>
    <property type="match status" value="1"/>
</dbReference>
<evidence type="ECO:0000256" key="9">
    <source>
        <dbReference type="ARBA" id="ARBA00023295"/>
    </source>
</evidence>
<sequence length="278" mass="32209">MFLVIDGQPFVSHNAYHYTLVKYPNHFGLQLARGGFRKYCRTSLVMQEEDKRDDFQRVYEALSKLYTIPNFSERDNSVLDTLIAVMLSQNTTDRNSTKAFEQLKNRYKDWNQVIEAPLRDLEDCIRVAGLAKTKATRIKSLLETLRKERGELGLENLRESSVDEVEKELSRFKGVGLKTIACVSAFSLGFQVFPVDTHVFRVCKRLGWIHPNYSRDEAFRSLNNTVPLKLRVPLHFLIISHGRKICRSQSPRCEACALQNVCQYFKSSLRRSYQTETI</sequence>
<accession>A0A9C7PSP8</accession>
<comment type="cofactor">
    <cofactor evidence="1">
        <name>[4Fe-4S] cluster</name>
        <dbReference type="ChEBI" id="CHEBI:49883"/>
    </cofactor>
</comment>
<evidence type="ECO:0000256" key="5">
    <source>
        <dbReference type="ARBA" id="ARBA00022801"/>
    </source>
</evidence>
<name>A0A9C7PSP8_9RHOD</name>
<organism evidence="11 12">
    <name type="scientific">Galdieria partita</name>
    <dbReference type="NCBI Taxonomy" id="83374"/>
    <lineage>
        <taxon>Eukaryota</taxon>
        <taxon>Rhodophyta</taxon>
        <taxon>Bangiophyceae</taxon>
        <taxon>Galdieriales</taxon>
        <taxon>Galdieriaceae</taxon>
        <taxon>Galdieria</taxon>
    </lineage>
</organism>
<dbReference type="Proteomes" id="UP001061958">
    <property type="component" value="Unassembled WGS sequence"/>
</dbReference>
<comment type="caution">
    <text evidence="11">The sequence shown here is derived from an EMBL/GenBank/DDBJ whole genome shotgun (WGS) entry which is preliminary data.</text>
</comment>
<dbReference type="EMBL" id="BQMJ01000009">
    <property type="protein sequence ID" value="GJQ09559.1"/>
    <property type="molecule type" value="Genomic_DNA"/>
</dbReference>
<evidence type="ECO:0000256" key="2">
    <source>
        <dbReference type="ARBA" id="ARBA00008343"/>
    </source>
</evidence>
<keyword evidence="3" id="KW-0479">Metal-binding</keyword>
<dbReference type="PANTHER" id="PTHR47203:SF1">
    <property type="entry name" value="HYPOTHETICAL BASE EXCISION DNA REPAIR PROTEIN (EUROFUNG)"/>
    <property type="match status" value="1"/>
</dbReference>
<dbReference type="Pfam" id="PF00730">
    <property type="entry name" value="HhH-GPD"/>
    <property type="match status" value="1"/>
</dbReference>
<evidence type="ECO:0000256" key="4">
    <source>
        <dbReference type="ARBA" id="ARBA00022763"/>
    </source>
</evidence>
<evidence type="ECO:0000256" key="7">
    <source>
        <dbReference type="ARBA" id="ARBA00023014"/>
    </source>
</evidence>
<dbReference type="InterPro" id="IPR003265">
    <property type="entry name" value="HhH-GPD_domain"/>
</dbReference>
<evidence type="ECO:0000313" key="12">
    <source>
        <dbReference type="Proteomes" id="UP001061958"/>
    </source>
</evidence>
<dbReference type="PANTHER" id="PTHR47203">
    <property type="match status" value="1"/>
</dbReference>
<keyword evidence="7" id="KW-0411">Iron-sulfur</keyword>
<keyword evidence="4" id="KW-0227">DNA damage</keyword>
<comment type="similarity">
    <text evidence="2">Belongs to the Nth/MutY family.</text>
</comment>
<evidence type="ECO:0000259" key="10">
    <source>
        <dbReference type="SMART" id="SM00478"/>
    </source>
</evidence>
<dbReference type="OrthoDB" id="5607at2759"/>
<keyword evidence="6" id="KW-0408">Iron</keyword>
<dbReference type="InterPro" id="IPR003651">
    <property type="entry name" value="Endonuclease3_FeS-loop_motif"/>
</dbReference>
<proteinExistence type="inferred from homology"/>
<evidence type="ECO:0000256" key="8">
    <source>
        <dbReference type="ARBA" id="ARBA00023204"/>
    </source>
</evidence>
<feature type="domain" description="HhH-GPD" evidence="10">
    <location>
        <begin position="87"/>
        <end position="244"/>
    </location>
</feature>
<evidence type="ECO:0000313" key="11">
    <source>
        <dbReference type="EMBL" id="GJQ09559.1"/>
    </source>
</evidence>
<protein>
    <recommendedName>
        <fullName evidence="10">HhH-GPD domain-containing protein</fullName>
    </recommendedName>
</protein>
<keyword evidence="12" id="KW-1185">Reference proteome</keyword>
<dbReference type="GO" id="GO:0016798">
    <property type="term" value="F:hydrolase activity, acting on glycosyl bonds"/>
    <property type="evidence" value="ECO:0007669"/>
    <property type="project" value="UniProtKB-KW"/>
</dbReference>
<keyword evidence="8" id="KW-0234">DNA repair</keyword>
<dbReference type="GO" id="GO:0006284">
    <property type="term" value="P:base-excision repair"/>
    <property type="evidence" value="ECO:0007669"/>
    <property type="project" value="InterPro"/>
</dbReference>
<dbReference type="Gene3D" id="1.10.340.30">
    <property type="entry name" value="Hypothetical protein, domain 2"/>
    <property type="match status" value="1"/>
</dbReference>
<reference evidence="11" key="2">
    <citation type="submission" date="2022-01" db="EMBL/GenBank/DDBJ databases">
        <authorList>
            <person name="Hirooka S."/>
            <person name="Miyagishima S.Y."/>
        </authorList>
    </citation>
    <scope>NUCLEOTIDE SEQUENCE</scope>
    <source>
        <strain evidence="11">NBRC 102759</strain>
    </source>
</reference>
<dbReference type="Gene3D" id="1.10.1670.10">
    <property type="entry name" value="Helix-hairpin-Helix base-excision DNA repair enzymes (C-terminal)"/>
    <property type="match status" value="1"/>
</dbReference>
<dbReference type="SUPFAM" id="SSF48150">
    <property type="entry name" value="DNA-glycosylase"/>
    <property type="match status" value="1"/>
</dbReference>
<dbReference type="GO" id="GO:0051539">
    <property type="term" value="F:4 iron, 4 sulfur cluster binding"/>
    <property type="evidence" value="ECO:0007669"/>
    <property type="project" value="InterPro"/>
</dbReference>
<evidence type="ECO:0000256" key="1">
    <source>
        <dbReference type="ARBA" id="ARBA00001966"/>
    </source>
</evidence>
<dbReference type="InterPro" id="IPR004035">
    <property type="entry name" value="Endouclease-III_FeS-bd_BS"/>
</dbReference>
<evidence type="ECO:0000256" key="3">
    <source>
        <dbReference type="ARBA" id="ARBA00022723"/>
    </source>
</evidence>
<dbReference type="InterPro" id="IPR023170">
    <property type="entry name" value="HhH_base_excis_C"/>
</dbReference>
<dbReference type="AlphaFoldDB" id="A0A9C7PSP8"/>